<dbReference type="AlphaFoldDB" id="A0A382VB12"/>
<reference evidence="1" key="1">
    <citation type="submission" date="2018-05" db="EMBL/GenBank/DDBJ databases">
        <authorList>
            <person name="Lanie J.A."/>
            <person name="Ng W.-L."/>
            <person name="Kazmierczak K.M."/>
            <person name="Andrzejewski T.M."/>
            <person name="Davidsen T.M."/>
            <person name="Wayne K.J."/>
            <person name="Tettelin H."/>
            <person name="Glass J.I."/>
            <person name="Rusch D."/>
            <person name="Podicherti R."/>
            <person name="Tsui H.-C.T."/>
            <person name="Winkler M.E."/>
        </authorList>
    </citation>
    <scope>NUCLEOTIDE SEQUENCE</scope>
</reference>
<evidence type="ECO:0000313" key="1">
    <source>
        <dbReference type="EMBL" id="SVD43679.1"/>
    </source>
</evidence>
<accession>A0A382VB12</accession>
<feature type="non-terminal residue" evidence="1">
    <location>
        <position position="173"/>
    </location>
</feature>
<feature type="non-terminal residue" evidence="1">
    <location>
        <position position="1"/>
    </location>
</feature>
<proteinExistence type="predicted"/>
<protein>
    <submittedName>
        <fullName evidence="1">Uncharacterized protein</fullName>
    </submittedName>
</protein>
<dbReference type="EMBL" id="UINC01150565">
    <property type="protein sequence ID" value="SVD43679.1"/>
    <property type="molecule type" value="Genomic_DNA"/>
</dbReference>
<sequence length="173" mass="18664">VEHLTMTRRERSKQVCLLLALACAMTSADVIAEPYIALREGLKCSTCHVNHTGGGMRSGYGALFTQTEITPLFEAMSNAALDFSADLGPSISIGADFIATNETVAGYRMTYKAISSRPVNARYQVDLQDDDGNKRIHTSYHTTAAAAEAEALTIWSGGADRQNTFKAISSRPV</sequence>
<gene>
    <name evidence="1" type="ORF">METZ01_LOCUS396533</name>
</gene>
<name>A0A382VB12_9ZZZZ</name>
<organism evidence="1">
    <name type="scientific">marine metagenome</name>
    <dbReference type="NCBI Taxonomy" id="408172"/>
    <lineage>
        <taxon>unclassified sequences</taxon>
        <taxon>metagenomes</taxon>
        <taxon>ecological metagenomes</taxon>
    </lineage>
</organism>